<organism evidence="1 2">
    <name type="scientific">Gossypium klotzschianum</name>
    <dbReference type="NCBI Taxonomy" id="34286"/>
    <lineage>
        <taxon>Eukaryota</taxon>
        <taxon>Viridiplantae</taxon>
        <taxon>Streptophyta</taxon>
        <taxon>Embryophyta</taxon>
        <taxon>Tracheophyta</taxon>
        <taxon>Spermatophyta</taxon>
        <taxon>Magnoliopsida</taxon>
        <taxon>eudicotyledons</taxon>
        <taxon>Gunneridae</taxon>
        <taxon>Pentapetalae</taxon>
        <taxon>rosids</taxon>
        <taxon>malvids</taxon>
        <taxon>Malvales</taxon>
        <taxon>Malvaceae</taxon>
        <taxon>Malvoideae</taxon>
        <taxon>Gossypium</taxon>
    </lineage>
</organism>
<accession>A0A7J8UYM6</accession>
<feature type="non-terminal residue" evidence="1">
    <location>
        <position position="59"/>
    </location>
</feature>
<dbReference type="OrthoDB" id="10459809at2759"/>
<evidence type="ECO:0000313" key="2">
    <source>
        <dbReference type="Proteomes" id="UP000593573"/>
    </source>
</evidence>
<comment type="caution">
    <text evidence="1">The sequence shown here is derived from an EMBL/GenBank/DDBJ whole genome shotgun (WGS) entry which is preliminary data.</text>
</comment>
<keyword evidence="2" id="KW-1185">Reference proteome</keyword>
<evidence type="ECO:0000313" key="1">
    <source>
        <dbReference type="EMBL" id="MBA0655402.1"/>
    </source>
</evidence>
<reference evidence="1 2" key="1">
    <citation type="journal article" date="2019" name="Genome Biol. Evol.">
        <title>Insights into the evolution of the New World diploid cottons (Gossypium, subgenus Houzingenia) based on genome sequencing.</title>
        <authorList>
            <person name="Grover C.E."/>
            <person name="Arick M.A. 2nd"/>
            <person name="Thrash A."/>
            <person name="Conover J.L."/>
            <person name="Sanders W.S."/>
            <person name="Peterson D.G."/>
            <person name="Frelichowski J.E."/>
            <person name="Scheffler J.A."/>
            <person name="Scheffler B.E."/>
            <person name="Wendel J.F."/>
        </authorList>
    </citation>
    <scope>NUCLEOTIDE SEQUENCE [LARGE SCALE GENOMIC DNA]</scope>
    <source>
        <strain evidence="1">57</strain>
        <tissue evidence="1">Leaf</tissue>
    </source>
</reference>
<dbReference type="AlphaFoldDB" id="A0A7J8UYM6"/>
<sequence length="59" mass="6689">MTFPHISKTFVSGETTYLERKMSEKEILEGILRNLSINAIFKEGIGENLSDIRLYIPGS</sequence>
<gene>
    <name evidence="1" type="ORF">Goklo_007891</name>
</gene>
<proteinExistence type="predicted"/>
<protein>
    <submittedName>
        <fullName evidence="1">Uncharacterized protein</fullName>
    </submittedName>
</protein>
<name>A0A7J8UYM6_9ROSI</name>
<dbReference type="Proteomes" id="UP000593573">
    <property type="component" value="Unassembled WGS sequence"/>
</dbReference>
<dbReference type="EMBL" id="JABFAB010000008">
    <property type="protein sequence ID" value="MBA0655402.1"/>
    <property type="molecule type" value="Genomic_DNA"/>
</dbReference>